<comment type="caution">
    <text evidence="1">The sequence shown here is derived from an EMBL/GenBank/DDBJ whole genome shotgun (WGS) entry which is preliminary data.</text>
</comment>
<dbReference type="InterPro" id="IPR036397">
    <property type="entry name" value="RNaseH_sf"/>
</dbReference>
<proteinExistence type="predicted"/>
<organism evidence="1 2">
    <name type="scientific">Puccinia sorghi</name>
    <dbReference type="NCBI Taxonomy" id="27349"/>
    <lineage>
        <taxon>Eukaryota</taxon>
        <taxon>Fungi</taxon>
        <taxon>Dikarya</taxon>
        <taxon>Basidiomycota</taxon>
        <taxon>Pucciniomycotina</taxon>
        <taxon>Pucciniomycetes</taxon>
        <taxon>Pucciniales</taxon>
        <taxon>Pucciniaceae</taxon>
        <taxon>Puccinia</taxon>
    </lineage>
</organism>
<name>A0A0L6ULC1_9BASI</name>
<dbReference type="PANTHER" id="PTHR42648:SF28">
    <property type="entry name" value="TRANSPOSON-ENCODED PROTEIN WITH RIBONUCLEASE H-LIKE AND RETROVIRUS ZINC FINGER-LIKE DOMAINS"/>
    <property type="match status" value="1"/>
</dbReference>
<feature type="non-terminal residue" evidence="1">
    <location>
        <position position="1"/>
    </location>
</feature>
<dbReference type="GO" id="GO:0003676">
    <property type="term" value="F:nucleic acid binding"/>
    <property type="evidence" value="ECO:0007669"/>
    <property type="project" value="InterPro"/>
</dbReference>
<dbReference type="InterPro" id="IPR039537">
    <property type="entry name" value="Retrotran_Ty1/copia-like"/>
</dbReference>
<evidence type="ECO:0000313" key="1">
    <source>
        <dbReference type="EMBL" id="KNZ49328.1"/>
    </source>
</evidence>
<dbReference type="AlphaFoldDB" id="A0A0L6ULC1"/>
<dbReference type="EMBL" id="LAVV01010255">
    <property type="protein sequence ID" value="KNZ49328.1"/>
    <property type="molecule type" value="Genomic_DNA"/>
</dbReference>
<dbReference type="Proteomes" id="UP000037035">
    <property type="component" value="Unassembled WGS sequence"/>
</dbReference>
<dbReference type="VEuPathDB" id="FungiDB:VP01_5081g1"/>
<keyword evidence="2" id="KW-1185">Reference proteome</keyword>
<dbReference type="OrthoDB" id="8037646at2759"/>
<evidence type="ECO:0000313" key="2">
    <source>
        <dbReference type="Proteomes" id="UP000037035"/>
    </source>
</evidence>
<evidence type="ECO:0008006" key="3">
    <source>
        <dbReference type="Google" id="ProtNLM"/>
    </source>
</evidence>
<dbReference type="Gene3D" id="3.30.420.10">
    <property type="entry name" value="Ribonuclease H-like superfamily/Ribonuclease H"/>
    <property type="match status" value="1"/>
</dbReference>
<accession>A0A0L6ULC1</accession>
<gene>
    <name evidence="1" type="ORF">VP01_5081g1</name>
</gene>
<protein>
    <recommendedName>
        <fullName evidence="3">GAG-pre-integrase domain-containing protein</fullName>
    </recommendedName>
</protein>
<dbReference type="PANTHER" id="PTHR42648">
    <property type="entry name" value="TRANSPOSASE, PUTATIVE-RELATED"/>
    <property type="match status" value="1"/>
</dbReference>
<sequence>FEAINPFSSYYMSSGEMPNWHARLGHPNPKYQEIMLPKSDIGNCSICKERKLKALPFSGESKAVNQVLAAVHMDLVGPFPVKSHSKFVYFLTLIDQLSGFRTVKFLRNKAETF</sequence>
<reference evidence="1 2" key="1">
    <citation type="submission" date="2015-08" db="EMBL/GenBank/DDBJ databases">
        <title>Next Generation Sequencing and Analysis of the Genome of Puccinia sorghi L Schw, the Causal Agent of Maize Common Rust.</title>
        <authorList>
            <person name="Rochi L."/>
            <person name="Burguener G."/>
            <person name="Darino M."/>
            <person name="Turjanski A."/>
            <person name="Kreff E."/>
            <person name="Dieguez M.J."/>
            <person name="Sacco F."/>
        </authorList>
    </citation>
    <scope>NUCLEOTIDE SEQUENCE [LARGE SCALE GENOMIC DNA]</scope>
    <source>
        <strain evidence="1 2">RO10H11247</strain>
    </source>
</reference>